<keyword evidence="2" id="KW-0813">Transport</keyword>
<dbReference type="PATRIC" id="fig|1125712.3.peg.1687"/>
<evidence type="ECO:0000256" key="2">
    <source>
        <dbReference type="ARBA" id="ARBA00022448"/>
    </source>
</evidence>
<evidence type="ECO:0000256" key="3">
    <source>
        <dbReference type="ARBA" id="ARBA00023065"/>
    </source>
</evidence>
<keyword evidence="5" id="KW-1185">Reference proteome</keyword>
<proteinExistence type="inferred from homology"/>
<protein>
    <submittedName>
        <fullName evidence="4">ATP synthase, subunit F</fullName>
    </submittedName>
</protein>
<dbReference type="eggNOG" id="COG1436">
    <property type="taxonomic scope" value="Bacteria"/>
</dbReference>
<keyword evidence="3" id="KW-0406">Ion transport</keyword>
<dbReference type="RefSeq" id="WP_021726601.1">
    <property type="nucleotide sequence ID" value="NZ_AWEZ01000060.1"/>
</dbReference>
<dbReference type="EMBL" id="AWEZ01000060">
    <property type="protein sequence ID" value="ERL07190.1"/>
    <property type="molecule type" value="Genomic_DNA"/>
</dbReference>
<evidence type="ECO:0000313" key="5">
    <source>
        <dbReference type="Proteomes" id="UP000016638"/>
    </source>
</evidence>
<dbReference type="Proteomes" id="UP000016638">
    <property type="component" value="Unassembled WGS sequence"/>
</dbReference>
<dbReference type="OrthoDB" id="9780932at2"/>
<evidence type="ECO:0000256" key="1">
    <source>
        <dbReference type="ARBA" id="ARBA00010148"/>
    </source>
</evidence>
<gene>
    <name evidence="4" type="ORF">HMPREF1316_1702</name>
</gene>
<comment type="caution">
    <text evidence="4">The sequence shown here is derived from an EMBL/GenBank/DDBJ whole genome shotgun (WGS) entry which is preliminary data.</text>
</comment>
<dbReference type="SUPFAM" id="SSF159468">
    <property type="entry name" value="AtpF-like"/>
    <property type="match status" value="1"/>
</dbReference>
<dbReference type="GO" id="GO:0046961">
    <property type="term" value="F:proton-transporting ATPase activity, rotational mechanism"/>
    <property type="evidence" value="ECO:0007669"/>
    <property type="project" value="InterPro"/>
</dbReference>
<dbReference type="InterPro" id="IPR008218">
    <property type="entry name" value="ATPase_V1-cplx_f_g_su"/>
</dbReference>
<name>U2TL64_9ACTN</name>
<organism evidence="4 5">
    <name type="scientific">Olsenella profusa F0195</name>
    <dbReference type="NCBI Taxonomy" id="1125712"/>
    <lineage>
        <taxon>Bacteria</taxon>
        <taxon>Bacillati</taxon>
        <taxon>Actinomycetota</taxon>
        <taxon>Coriobacteriia</taxon>
        <taxon>Coriobacteriales</taxon>
        <taxon>Atopobiaceae</taxon>
        <taxon>Olsenella</taxon>
    </lineage>
</organism>
<comment type="similarity">
    <text evidence="1">Belongs to the V-ATPase F subunit family.</text>
</comment>
<dbReference type="AlphaFoldDB" id="U2TL64"/>
<evidence type="ECO:0000313" key="4">
    <source>
        <dbReference type="EMBL" id="ERL07190.1"/>
    </source>
</evidence>
<accession>U2TL64</accession>
<dbReference type="Pfam" id="PF01990">
    <property type="entry name" value="ATP-synt_F"/>
    <property type="match status" value="1"/>
</dbReference>
<dbReference type="STRING" id="1125712.HMPREF1316_1702"/>
<dbReference type="InterPro" id="IPR036906">
    <property type="entry name" value="ATPase_V1_fsu_sf"/>
</dbReference>
<sequence length="107" mass="11225">MDRIAVLGDYDSIYGFGALGLEVIPVSPDDPDASSKLEGLVEAGYGIIYVTEELAQVLSSTIAAYRERPLPAIVSIPGIKNNTGSGVEAVRHSVEQSVGSDILFGSK</sequence>
<reference evidence="4 5" key="1">
    <citation type="submission" date="2013-08" db="EMBL/GenBank/DDBJ databases">
        <authorList>
            <person name="Durkin A.S."/>
            <person name="Haft D.R."/>
            <person name="McCorrison J."/>
            <person name="Torralba M."/>
            <person name="Gillis M."/>
            <person name="Haft D.H."/>
            <person name="Methe B."/>
            <person name="Sutton G."/>
            <person name="Nelson K.E."/>
        </authorList>
    </citation>
    <scope>NUCLEOTIDE SEQUENCE [LARGE SCALE GENOMIC DNA]</scope>
    <source>
        <strain evidence="4 5">F0195</strain>
    </source>
</reference>
<dbReference type="Gene3D" id="3.40.50.10580">
    <property type="entry name" value="ATPase, V1 complex, subunit F"/>
    <property type="match status" value="1"/>
</dbReference>